<evidence type="ECO:0000313" key="2">
    <source>
        <dbReference type="EMBL" id="EDM75688.1"/>
    </source>
</evidence>
<dbReference type="RefSeq" id="WP_006975182.1">
    <property type="nucleotide sequence ID" value="NZ_ABCS01000084.1"/>
</dbReference>
<dbReference type="AlphaFoldDB" id="A6GEP2"/>
<dbReference type="PANTHER" id="PTHR34219">
    <property type="entry name" value="IRON-REGULATED INNER MEMBRANE PROTEIN-RELATED"/>
    <property type="match status" value="1"/>
</dbReference>
<keyword evidence="1" id="KW-0472">Membrane</keyword>
<accession>A6GEP2</accession>
<evidence type="ECO:0008006" key="4">
    <source>
        <dbReference type="Google" id="ProtNLM"/>
    </source>
</evidence>
<name>A6GEP2_9BACT</name>
<dbReference type="InterPro" id="IPR005625">
    <property type="entry name" value="PepSY-ass_TM"/>
</dbReference>
<keyword evidence="1" id="KW-0812">Transmembrane</keyword>
<feature type="transmembrane region" description="Helical" evidence="1">
    <location>
        <begin position="140"/>
        <end position="161"/>
    </location>
</feature>
<dbReference type="eggNOG" id="COG3182">
    <property type="taxonomic scope" value="Bacteria"/>
</dbReference>
<comment type="caution">
    <text evidence="2">The sequence shown here is derived from an EMBL/GenBank/DDBJ whole genome shotgun (WGS) entry which is preliminary data.</text>
</comment>
<keyword evidence="1" id="KW-1133">Transmembrane helix</keyword>
<keyword evidence="3" id="KW-1185">Reference proteome</keyword>
<gene>
    <name evidence="2" type="ORF">PPSIR1_15830</name>
</gene>
<dbReference type="Proteomes" id="UP000005801">
    <property type="component" value="Unassembled WGS sequence"/>
</dbReference>
<dbReference type="EMBL" id="ABCS01000084">
    <property type="protein sequence ID" value="EDM75688.1"/>
    <property type="molecule type" value="Genomic_DNA"/>
</dbReference>
<proteinExistence type="predicted"/>
<dbReference type="OrthoDB" id="5529798at2"/>
<evidence type="ECO:0000256" key="1">
    <source>
        <dbReference type="SAM" id="Phobius"/>
    </source>
</evidence>
<evidence type="ECO:0000313" key="3">
    <source>
        <dbReference type="Proteomes" id="UP000005801"/>
    </source>
</evidence>
<organism evidence="2 3">
    <name type="scientific">Plesiocystis pacifica SIR-1</name>
    <dbReference type="NCBI Taxonomy" id="391625"/>
    <lineage>
        <taxon>Bacteria</taxon>
        <taxon>Pseudomonadati</taxon>
        <taxon>Myxococcota</taxon>
        <taxon>Polyangia</taxon>
        <taxon>Nannocystales</taxon>
        <taxon>Nannocystaceae</taxon>
        <taxon>Plesiocystis</taxon>
    </lineage>
</organism>
<reference evidence="2 3" key="1">
    <citation type="submission" date="2007-06" db="EMBL/GenBank/DDBJ databases">
        <authorList>
            <person name="Shimkets L."/>
            <person name="Ferriera S."/>
            <person name="Johnson J."/>
            <person name="Kravitz S."/>
            <person name="Beeson K."/>
            <person name="Sutton G."/>
            <person name="Rogers Y.-H."/>
            <person name="Friedman R."/>
            <person name="Frazier M."/>
            <person name="Venter J.C."/>
        </authorList>
    </citation>
    <scope>NUCLEOTIDE SEQUENCE [LARGE SCALE GENOMIC DNA]</scope>
    <source>
        <strain evidence="2 3">SIR-1</strain>
    </source>
</reference>
<dbReference type="Pfam" id="PF03929">
    <property type="entry name" value="PepSY_TM"/>
    <property type="match status" value="2"/>
</dbReference>
<dbReference type="STRING" id="391625.PPSIR1_15830"/>
<protein>
    <recommendedName>
        <fullName evidence="4">PepSY-associated TM helix</fullName>
    </recommendedName>
</protein>
<sequence>MAIARKTYFKLHNSAGLALALFVVISAVTGALLTFRGQINTLEQGAFERPTAPVVAEHLSLEAIVAEAEAAGDGSPATDISLALEPTDPYLVWLDDDDETEVYLDGAGEVLATRKTKKGLTRLIFQLHTGELLGLAGQGLMLATALGLLALAWSGVAMWWSRRKPKAKPTRD</sequence>